<evidence type="ECO:0000313" key="7">
    <source>
        <dbReference type="EMBL" id="KAK7878408.1"/>
    </source>
</evidence>
<feature type="non-terminal residue" evidence="7">
    <location>
        <position position="1"/>
    </location>
</feature>
<accession>A0AAW0MEC6</accession>
<evidence type="ECO:0000256" key="1">
    <source>
        <dbReference type="ARBA" id="ARBA00022598"/>
    </source>
</evidence>
<keyword evidence="3" id="KW-0067">ATP-binding</keyword>
<keyword evidence="1" id="KW-0436">Ligase</keyword>
<comment type="caution">
    <text evidence="7">The sequence shown here is derived from an EMBL/GenBank/DDBJ whole genome shotgun (WGS) entry which is preliminary data.</text>
</comment>
<sequence>GESGSEECVWALETLFSVLFSMCRLMAPFTPFITEMMYQNLRHLIDPASVEEKDASSIHYLMLPHVRYDLLLTQTSPVSTFNTFYSSAVIMNAQNEAGFRKRRAPNTLSSYEAAAAAAQWEQHYYLFRESLIDKRIESAVSQMQSVIELGRVIRDRKTLPVK</sequence>
<dbReference type="InterPro" id="IPR023586">
    <property type="entry name" value="Ile-tRNA-ligase_type2"/>
</dbReference>
<keyword evidence="4" id="KW-0648">Protein biosynthesis</keyword>
<dbReference type="GO" id="GO:0005524">
    <property type="term" value="F:ATP binding"/>
    <property type="evidence" value="ECO:0007669"/>
    <property type="project" value="UniProtKB-KW"/>
</dbReference>
<dbReference type="GO" id="GO:0006428">
    <property type="term" value="P:isoleucyl-tRNA aminoacylation"/>
    <property type="evidence" value="ECO:0007669"/>
    <property type="project" value="TreeGrafter"/>
</dbReference>
<dbReference type="PANTHER" id="PTHR42780">
    <property type="entry name" value="SOLEUCYL-TRNA SYNTHETASE"/>
    <property type="match status" value="1"/>
</dbReference>
<dbReference type="SUPFAM" id="SSF47323">
    <property type="entry name" value="Anticodon-binding domain of a subclass of class I aminoacyl-tRNA synthetases"/>
    <property type="match status" value="1"/>
</dbReference>
<keyword evidence="5" id="KW-0030">Aminoacyl-tRNA synthetase</keyword>
<protein>
    <recommendedName>
        <fullName evidence="6">Methionyl/Valyl/Leucyl/Isoleucyl-tRNA synthetase anticodon-binding domain-containing protein</fullName>
    </recommendedName>
</protein>
<dbReference type="GO" id="GO:0004822">
    <property type="term" value="F:isoleucine-tRNA ligase activity"/>
    <property type="evidence" value="ECO:0007669"/>
    <property type="project" value="InterPro"/>
</dbReference>
<dbReference type="AlphaFoldDB" id="A0AAW0MEC6"/>
<gene>
    <name evidence="7" type="ORF">WMY93_034348</name>
</gene>
<proteinExistence type="predicted"/>
<dbReference type="Proteomes" id="UP001460270">
    <property type="component" value="Unassembled WGS sequence"/>
</dbReference>
<feature type="domain" description="Methionyl/Valyl/Leucyl/Isoleucyl-tRNA synthetase anticodon-binding" evidence="6">
    <location>
        <begin position="7"/>
        <end position="73"/>
    </location>
</feature>
<evidence type="ECO:0000256" key="3">
    <source>
        <dbReference type="ARBA" id="ARBA00022840"/>
    </source>
</evidence>
<evidence type="ECO:0000256" key="4">
    <source>
        <dbReference type="ARBA" id="ARBA00022917"/>
    </source>
</evidence>
<keyword evidence="8" id="KW-1185">Reference proteome</keyword>
<organism evidence="7 8">
    <name type="scientific">Mugilogobius chulae</name>
    <name type="common">yellowstripe goby</name>
    <dbReference type="NCBI Taxonomy" id="88201"/>
    <lineage>
        <taxon>Eukaryota</taxon>
        <taxon>Metazoa</taxon>
        <taxon>Chordata</taxon>
        <taxon>Craniata</taxon>
        <taxon>Vertebrata</taxon>
        <taxon>Euteleostomi</taxon>
        <taxon>Actinopterygii</taxon>
        <taxon>Neopterygii</taxon>
        <taxon>Teleostei</taxon>
        <taxon>Neoteleostei</taxon>
        <taxon>Acanthomorphata</taxon>
        <taxon>Gobiaria</taxon>
        <taxon>Gobiiformes</taxon>
        <taxon>Gobioidei</taxon>
        <taxon>Gobiidae</taxon>
        <taxon>Gobionellinae</taxon>
        <taxon>Mugilogobius</taxon>
    </lineage>
</organism>
<dbReference type="InterPro" id="IPR009080">
    <property type="entry name" value="tRNAsynth_Ia_anticodon-bd"/>
</dbReference>
<evidence type="ECO:0000259" key="6">
    <source>
        <dbReference type="Pfam" id="PF08264"/>
    </source>
</evidence>
<reference evidence="8" key="1">
    <citation type="submission" date="2024-04" db="EMBL/GenBank/DDBJ databases">
        <title>Salinicola lusitanus LLJ914,a marine bacterium isolated from the Okinawa Trough.</title>
        <authorList>
            <person name="Li J."/>
        </authorList>
    </citation>
    <scope>NUCLEOTIDE SEQUENCE [LARGE SCALE GENOMIC DNA]</scope>
</reference>
<dbReference type="EMBL" id="JBBPFD010000529">
    <property type="protein sequence ID" value="KAK7878408.1"/>
    <property type="molecule type" value="Genomic_DNA"/>
</dbReference>
<feature type="non-terminal residue" evidence="7">
    <location>
        <position position="162"/>
    </location>
</feature>
<dbReference type="Pfam" id="PF08264">
    <property type="entry name" value="Anticodon_1"/>
    <property type="match status" value="1"/>
</dbReference>
<evidence type="ECO:0000313" key="8">
    <source>
        <dbReference type="Proteomes" id="UP001460270"/>
    </source>
</evidence>
<name>A0AAW0MEC6_9GOBI</name>
<keyword evidence="2" id="KW-0547">Nucleotide-binding</keyword>
<evidence type="ECO:0000256" key="5">
    <source>
        <dbReference type="ARBA" id="ARBA00023146"/>
    </source>
</evidence>
<dbReference type="InterPro" id="IPR013155">
    <property type="entry name" value="M/V/L/I-tRNA-synth_anticd-bd"/>
</dbReference>
<dbReference type="Gene3D" id="1.10.730.10">
    <property type="entry name" value="Isoleucyl-tRNA Synthetase, Domain 1"/>
    <property type="match status" value="1"/>
</dbReference>
<dbReference type="PANTHER" id="PTHR42780:SF1">
    <property type="entry name" value="ISOLEUCINE--TRNA LIGASE, CYTOPLASMIC"/>
    <property type="match status" value="1"/>
</dbReference>
<evidence type="ECO:0000256" key="2">
    <source>
        <dbReference type="ARBA" id="ARBA00022741"/>
    </source>
</evidence>